<dbReference type="GO" id="GO:0043025">
    <property type="term" value="C:neuronal cell body"/>
    <property type="evidence" value="ECO:0007669"/>
    <property type="project" value="TreeGrafter"/>
</dbReference>
<keyword evidence="6 8" id="KW-0472">Membrane</keyword>
<dbReference type="Proteomes" id="UP000318571">
    <property type="component" value="Chromosome 2"/>
</dbReference>
<evidence type="ECO:0000259" key="9">
    <source>
        <dbReference type="Pfam" id="PF15361"/>
    </source>
</evidence>
<sequence>MASEIGAGKSIMVVAIVLGCFAILWPKVFYPMLFDTYKGFAGAPVDSHLKQVERDPRMGPQHRHPRFSGDDGKELRRTLEKDLKPGPVPGMRPTMGGPGIQPQGHKGQGGAMGILMPLYTVGIVIFFLYTVMKIIFKKNDDDYPPPSLTPEKRVRRPDYITSTGSRKSEGIQEISSNGSDVRSPLVNKTLSKSSDPPVKPRPNVSPLMSSCASCKTCQEELLAAVADAASACSNLDARSVPDNAKEPPNIEGKHQESTLKEIKTSSTDETPRPKDLTESNDTSLTDDDKLQSDSKQEIPKEETSDAREEELKALRAKLQQTEELMKMLASKVESLQTTEPEKKIRLETDDDNNKQKESRPLIAQDTSAQS</sequence>
<evidence type="ECO:0000256" key="3">
    <source>
        <dbReference type="ARBA" id="ARBA00022692"/>
    </source>
</evidence>
<dbReference type="AlphaFoldDB" id="A0A553PBH8"/>
<gene>
    <name evidence="10" type="ORF">TCAL_15596</name>
</gene>
<feature type="region of interest" description="Disordered" evidence="7">
    <location>
        <begin position="329"/>
        <end position="370"/>
    </location>
</feature>
<feature type="region of interest" description="Disordered" evidence="7">
    <location>
        <begin position="55"/>
        <end position="75"/>
    </location>
</feature>
<dbReference type="GO" id="GO:0034394">
    <property type="term" value="P:protein localization to cell surface"/>
    <property type="evidence" value="ECO:0007669"/>
    <property type="project" value="TreeGrafter"/>
</dbReference>
<dbReference type="InterPro" id="IPR032763">
    <property type="entry name" value="RIC3_N"/>
</dbReference>
<feature type="region of interest" description="Disordered" evidence="7">
    <location>
        <begin position="238"/>
        <end position="314"/>
    </location>
</feature>
<comment type="caution">
    <text evidence="10">The sequence shown here is derived from an EMBL/GenBank/DDBJ whole genome shotgun (WGS) entry which is preliminary data.</text>
</comment>
<dbReference type="EMBL" id="VCGU01000005">
    <property type="protein sequence ID" value="TRY75030.1"/>
    <property type="molecule type" value="Genomic_DNA"/>
</dbReference>
<evidence type="ECO:0000256" key="2">
    <source>
        <dbReference type="ARBA" id="ARBA00008538"/>
    </source>
</evidence>
<keyword evidence="4" id="KW-0256">Endoplasmic reticulum</keyword>
<feature type="region of interest" description="Disordered" evidence="7">
    <location>
        <begin position="140"/>
        <end position="209"/>
    </location>
</feature>
<dbReference type="PANTHER" id="PTHR21723">
    <property type="entry name" value="RESISTANCE TO INHIBITORS OF CHOLINESTERASE PROTEIN 3 RIC3"/>
    <property type="match status" value="1"/>
</dbReference>
<feature type="transmembrane region" description="Helical" evidence="8">
    <location>
        <begin position="111"/>
        <end position="131"/>
    </location>
</feature>
<evidence type="ECO:0000256" key="6">
    <source>
        <dbReference type="ARBA" id="ARBA00023136"/>
    </source>
</evidence>
<feature type="compositionally biased region" description="Basic and acidic residues" evidence="7">
    <location>
        <begin position="286"/>
        <end position="313"/>
    </location>
</feature>
<dbReference type="PANTHER" id="PTHR21723:SF3">
    <property type="entry name" value="PROTEIN RIC-3"/>
    <property type="match status" value="1"/>
</dbReference>
<dbReference type="Pfam" id="PF15361">
    <property type="entry name" value="RIC3"/>
    <property type="match status" value="1"/>
</dbReference>
<feature type="transmembrane region" description="Helical" evidence="8">
    <location>
        <begin position="12"/>
        <end position="30"/>
    </location>
</feature>
<evidence type="ECO:0000256" key="7">
    <source>
        <dbReference type="SAM" id="MobiDB-lite"/>
    </source>
</evidence>
<feature type="compositionally biased region" description="Basic and acidic residues" evidence="7">
    <location>
        <begin position="251"/>
        <end position="263"/>
    </location>
</feature>
<dbReference type="GO" id="GO:0007271">
    <property type="term" value="P:synaptic transmission, cholinergic"/>
    <property type="evidence" value="ECO:0007669"/>
    <property type="project" value="TreeGrafter"/>
</dbReference>
<evidence type="ECO:0000256" key="8">
    <source>
        <dbReference type="SAM" id="Phobius"/>
    </source>
</evidence>
<accession>A0A553PBH8</accession>
<proteinExistence type="inferred from homology"/>
<feature type="compositionally biased region" description="Basic and acidic residues" evidence="7">
    <location>
        <begin position="339"/>
        <end position="359"/>
    </location>
</feature>
<comment type="subcellular location">
    <subcellularLocation>
        <location evidence="1">Endoplasmic reticulum membrane</location>
    </subcellularLocation>
</comment>
<dbReference type="GO" id="GO:0005789">
    <property type="term" value="C:endoplasmic reticulum membrane"/>
    <property type="evidence" value="ECO:0007669"/>
    <property type="project" value="UniProtKB-SubCell"/>
</dbReference>
<feature type="compositionally biased region" description="Polar residues" evidence="7">
    <location>
        <begin position="173"/>
        <end position="194"/>
    </location>
</feature>
<reference evidence="10 11" key="1">
    <citation type="journal article" date="2018" name="Nat. Ecol. Evol.">
        <title>Genomic signatures of mitonuclear coevolution across populations of Tigriopus californicus.</title>
        <authorList>
            <person name="Barreto F.S."/>
            <person name="Watson E.T."/>
            <person name="Lima T.G."/>
            <person name="Willett C.S."/>
            <person name="Edmands S."/>
            <person name="Li W."/>
            <person name="Burton R.S."/>
        </authorList>
    </citation>
    <scope>NUCLEOTIDE SEQUENCE [LARGE SCALE GENOMIC DNA]</scope>
    <source>
        <strain evidence="10 11">San Diego</strain>
    </source>
</reference>
<dbReference type="InterPro" id="IPR026160">
    <property type="entry name" value="Ric3"/>
</dbReference>
<evidence type="ECO:0000313" key="10">
    <source>
        <dbReference type="EMBL" id="TRY75030.1"/>
    </source>
</evidence>
<keyword evidence="5 8" id="KW-1133">Transmembrane helix</keyword>
<evidence type="ECO:0000313" key="11">
    <source>
        <dbReference type="Proteomes" id="UP000318571"/>
    </source>
</evidence>
<comment type="similarity">
    <text evidence="2">Belongs to the ric-3 family.</text>
</comment>
<evidence type="ECO:0000256" key="1">
    <source>
        <dbReference type="ARBA" id="ARBA00004586"/>
    </source>
</evidence>
<dbReference type="STRING" id="6832.A0A553PBH8"/>
<dbReference type="GO" id="GO:0043005">
    <property type="term" value="C:neuron projection"/>
    <property type="evidence" value="ECO:0007669"/>
    <property type="project" value="TreeGrafter"/>
</dbReference>
<evidence type="ECO:0000256" key="5">
    <source>
        <dbReference type="ARBA" id="ARBA00022989"/>
    </source>
</evidence>
<protein>
    <recommendedName>
        <fullName evidence="9">Resistance to inhibitors of cholinesterase protein 3 N-terminal domain-containing protein</fullName>
    </recommendedName>
</protein>
<keyword evidence="3 8" id="KW-0812">Transmembrane</keyword>
<feature type="domain" description="Resistance to inhibitors of cholinesterase protein 3 N-terminal" evidence="9">
    <location>
        <begin position="18"/>
        <end position="141"/>
    </location>
</feature>
<organism evidence="10 11">
    <name type="scientific">Tigriopus californicus</name>
    <name type="common">Marine copepod</name>
    <dbReference type="NCBI Taxonomy" id="6832"/>
    <lineage>
        <taxon>Eukaryota</taxon>
        <taxon>Metazoa</taxon>
        <taxon>Ecdysozoa</taxon>
        <taxon>Arthropoda</taxon>
        <taxon>Crustacea</taxon>
        <taxon>Multicrustacea</taxon>
        <taxon>Hexanauplia</taxon>
        <taxon>Copepoda</taxon>
        <taxon>Harpacticoida</taxon>
        <taxon>Harpacticidae</taxon>
        <taxon>Tigriopus</taxon>
    </lineage>
</organism>
<name>A0A553PBH8_TIGCA</name>
<dbReference type="GO" id="GO:0045202">
    <property type="term" value="C:synapse"/>
    <property type="evidence" value="ECO:0007669"/>
    <property type="project" value="GOC"/>
</dbReference>
<evidence type="ECO:0000256" key="4">
    <source>
        <dbReference type="ARBA" id="ARBA00022824"/>
    </source>
</evidence>
<keyword evidence="11" id="KW-1185">Reference proteome</keyword>
<dbReference type="OrthoDB" id="10070774at2759"/>